<feature type="transmembrane region" description="Helical" evidence="8">
    <location>
        <begin position="432"/>
        <end position="459"/>
    </location>
</feature>
<dbReference type="GO" id="GO:0016020">
    <property type="term" value="C:membrane"/>
    <property type="evidence" value="ECO:0007669"/>
    <property type="project" value="UniProtKB-SubCell"/>
</dbReference>
<dbReference type="InterPro" id="IPR003439">
    <property type="entry name" value="ABC_transporter-like_ATP-bd"/>
</dbReference>
<dbReference type="SUPFAM" id="SSF52540">
    <property type="entry name" value="P-loop containing nucleoside triphosphate hydrolases"/>
    <property type="match status" value="1"/>
</dbReference>
<evidence type="ECO:0000256" key="2">
    <source>
        <dbReference type="ARBA" id="ARBA00022448"/>
    </source>
</evidence>
<dbReference type="InterPro" id="IPR013525">
    <property type="entry name" value="ABC2_TM"/>
</dbReference>
<reference evidence="11" key="1">
    <citation type="submission" date="2017-01" db="EMBL/GenBank/DDBJ databases">
        <authorList>
            <person name="Wang Y."/>
            <person name="White M."/>
            <person name="Kvist S."/>
            <person name="Moncalvo J.-M."/>
        </authorList>
    </citation>
    <scope>NUCLEOTIDE SEQUENCE [LARGE SCALE GENOMIC DNA]</scope>
    <source>
        <strain evidence="11">ID-206-W2</strain>
    </source>
</reference>
<keyword evidence="3 8" id="KW-0812">Transmembrane</keyword>
<dbReference type="PROSITE" id="PS50893">
    <property type="entry name" value="ABC_TRANSPORTER_2"/>
    <property type="match status" value="1"/>
</dbReference>
<sequence length="614" mass="69293">MSHLEFKNVSFSINKKSNTKHILRNVSGSFKSGEMVAIIGGSGVGKTTLLNVLSGRILGGTLSGQVLFNGKKRDKKTFKKDVAYVEQDDVLFPTLTVKETISYAADFRLSNIDFNKHQKAERVRDVIKSLRLASVENSYIGDERNKGLSGGEKKRVSIGVEIVTQPRIFILDEPTSGLDSNSSLGIANLMKEIALMENLICISSIHQPSSKVFYTFDKVILMAPTCIIYFGTTKDSLEYFSSIGFNCPPLENPADFLIDIISIDYENSNNFKNSLDRIERLKRAWDEYTKINGHIYVPRKDLFDSIMSSTSRSAIPFLTKELYDSYELPSWRNSWYTEFISLLKRSWIRQLRDKYALTSLFFSSFFTMFLLGFTFFNQTSGIFEITNKIGLIYLIAVNMAIPVAIPLISVLTNEILVMTKERASGSYRMSAYFLSGILTVVPISLFSSFISLNGVYFLAKLQLSVYHYIIYILIYFSATLNSVGIAFVFSSISSKEQVASIYTSLILTIFIIYGGSLVNIDTVPIGLSWIRHINYVYYTYIAAIQNEMAGLTFECAKSTQQACFPTGEEVISVFKLDELPIYNCIIANFVMVIVLFLVSYLALRYKSKPNYILI</sequence>
<protein>
    <submittedName>
        <fullName evidence="10">ABC transporter G family member 7</fullName>
    </submittedName>
</protein>
<keyword evidence="2" id="KW-0813">Transport</keyword>
<evidence type="ECO:0000256" key="3">
    <source>
        <dbReference type="ARBA" id="ARBA00022692"/>
    </source>
</evidence>
<evidence type="ECO:0000256" key="5">
    <source>
        <dbReference type="ARBA" id="ARBA00022840"/>
    </source>
</evidence>
<feature type="transmembrane region" description="Helical" evidence="8">
    <location>
        <begin position="391"/>
        <end position="411"/>
    </location>
</feature>
<dbReference type="AlphaFoldDB" id="A0A1R1YR38"/>
<comment type="subcellular location">
    <subcellularLocation>
        <location evidence="1">Membrane</location>
        <topology evidence="1">Multi-pass membrane protein</topology>
    </subcellularLocation>
</comment>
<dbReference type="PANTHER" id="PTHR48041">
    <property type="entry name" value="ABC TRANSPORTER G FAMILY MEMBER 28"/>
    <property type="match status" value="1"/>
</dbReference>
<dbReference type="Proteomes" id="UP000187429">
    <property type="component" value="Unassembled WGS sequence"/>
</dbReference>
<evidence type="ECO:0000256" key="7">
    <source>
        <dbReference type="ARBA" id="ARBA00023136"/>
    </source>
</evidence>
<evidence type="ECO:0000259" key="9">
    <source>
        <dbReference type="PROSITE" id="PS50893"/>
    </source>
</evidence>
<dbReference type="InterPro" id="IPR027417">
    <property type="entry name" value="P-loop_NTPase"/>
</dbReference>
<keyword evidence="5" id="KW-0067">ATP-binding</keyword>
<feature type="transmembrane region" description="Helical" evidence="8">
    <location>
        <begin position="501"/>
        <end position="520"/>
    </location>
</feature>
<evidence type="ECO:0000313" key="11">
    <source>
        <dbReference type="Proteomes" id="UP000187429"/>
    </source>
</evidence>
<dbReference type="Gene3D" id="3.40.50.300">
    <property type="entry name" value="P-loop containing nucleotide triphosphate hydrolases"/>
    <property type="match status" value="1"/>
</dbReference>
<dbReference type="InterPro" id="IPR050352">
    <property type="entry name" value="ABCG_transporters"/>
</dbReference>
<feature type="transmembrane region" description="Helical" evidence="8">
    <location>
        <begin position="580"/>
        <end position="603"/>
    </location>
</feature>
<dbReference type="PANTHER" id="PTHR48041:SF91">
    <property type="entry name" value="ABC TRANSPORTER G FAMILY MEMBER 28"/>
    <property type="match status" value="1"/>
</dbReference>
<proteinExistence type="predicted"/>
<organism evidence="10 11">
    <name type="scientific">Smittium culicis</name>
    <dbReference type="NCBI Taxonomy" id="133412"/>
    <lineage>
        <taxon>Eukaryota</taxon>
        <taxon>Fungi</taxon>
        <taxon>Fungi incertae sedis</taxon>
        <taxon>Zoopagomycota</taxon>
        <taxon>Kickxellomycotina</taxon>
        <taxon>Harpellomycetes</taxon>
        <taxon>Harpellales</taxon>
        <taxon>Legeriomycetaceae</taxon>
        <taxon>Smittium</taxon>
    </lineage>
</organism>
<name>A0A1R1YR38_9FUNG</name>
<dbReference type="GO" id="GO:0005524">
    <property type="term" value="F:ATP binding"/>
    <property type="evidence" value="ECO:0007669"/>
    <property type="project" value="UniProtKB-KW"/>
</dbReference>
<comment type="caution">
    <text evidence="10">The sequence shown here is derived from an EMBL/GenBank/DDBJ whole genome shotgun (WGS) entry which is preliminary data.</text>
</comment>
<dbReference type="Pfam" id="PF00005">
    <property type="entry name" value="ABC_tran"/>
    <property type="match status" value="1"/>
</dbReference>
<keyword evidence="7 8" id="KW-0472">Membrane</keyword>
<evidence type="ECO:0000256" key="6">
    <source>
        <dbReference type="ARBA" id="ARBA00022989"/>
    </source>
</evidence>
<dbReference type="EMBL" id="LSSM01000302">
    <property type="protein sequence ID" value="OMJ29368.1"/>
    <property type="molecule type" value="Genomic_DNA"/>
</dbReference>
<dbReference type="SMART" id="SM00382">
    <property type="entry name" value="AAA"/>
    <property type="match status" value="1"/>
</dbReference>
<feature type="transmembrane region" description="Helical" evidence="8">
    <location>
        <begin position="355"/>
        <end position="376"/>
    </location>
</feature>
<dbReference type="GO" id="GO:0016887">
    <property type="term" value="F:ATP hydrolysis activity"/>
    <property type="evidence" value="ECO:0007669"/>
    <property type="project" value="InterPro"/>
</dbReference>
<accession>A0A1R1YR38</accession>
<dbReference type="Pfam" id="PF01061">
    <property type="entry name" value="ABC2_membrane"/>
    <property type="match status" value="1"/>
</dbReference>
<gene>
    <name evidence="10" type="ORF">AYI69_g1135</name>
</gene>
<dbReference type="Pfam" id="PF19055">
    <property type="entry name" value="ABC2_membrane_7"/>
    <property type="match status" value="1"/>
</dbReference>
<dbReference type="InterPro" id="IPR017871">
    <property type="entry name" value="ABC_transporter-like_CS"/>
</dbReference>
<dbReference type="InterPro" id="IPR003593">
    <property type="entry name" value="AAA+_ATPase"/>
</dbReference>
<dbReference type="InterPro" id="IPR043926">
    <property type="entry name" value="ABCG_dom"/>
</dbReference>
<dbReference type="GO" id="GO:0140359">
    <property type="term" value="F:ABC-type transporter activity"/>
    <property type="evidence" value="ECO:0007669"/>
    <property type="project" value="InterPro"/>
</dbReference>
<dbReference type="PROSITE" id="PS00211">
    <property type="entry name" value="ABC_TRANSPORTER_1"/>
    <property type="match status" value="1"/>
</dbReference>
<evidence type="ECO:0000256" key="8">
    <source>
        <dbReference type="SAM" id="Phobius"/>
    </source>
</evidence>
<feature type="transmembrane region" description="Helical" evidence="8">
    <location>
        <begin position="465"/>
        <end position="489"/>
    </location>
</feature>
<keyword evidence="4" id="KW-0547">Nucleotide-binding</keyword>
<evidence type="ECO:0000256" key="4">
    <source>
        <dbReference type="ARBA" id="ARBA00022741"/>
    </source>
</evidence>
<feature type="domain" description="ABC transporter" evidence="9">
    <location>
        <begin position="4"/>
        <end position="249"/>
    </location>
</feature>
<evidence type="ECO:0000256" key="1">
    <source>
        <dbReference type="ARBA" id="ARBA00004141"/>
    </source>
</evidence>
<keyword evidence="11" id="KW-1185">Reference proteome</keyword>
<dbReference type="OrthoDB" id="66620at2759"/>
<keyword evidence="6 8" id="KW-1133">Transmembrane helix</keyword>
<evidence type="ECO:0000313" key="10">
    <source>
        <dbReference type="EMBL" id="OMJ29368.1"/>
    </source>
</evidence>